<protein>
    <submittedName>
        <fullName evidence="2">Uncharacterized protein</fullName>
    </submittedName>
</protein>
<sequence length="578" mass="64078">MENAEIFRKAQQNQVINRKGVVELESLKILLDRCLNELNCLKNVLESVLKADLVDDVLPGDSGAERPINKMAKSHKVKKKIVESSRNTKFKGEINSQMHQSISDVGVSQLVVGPKPVKGKGRSQSRIKHVTKAGTFRQAYTKGLNLSTPATTFKPEVSLNSSFCGNKDQVDSVSCQFSPQQQPKKRGRKFGSKNRLNHIINTETLQQGHSLYSKVTSLTPLASVSQLALNTNSNVNGNKSRMESQPDVDEGETFTIVHSLNTHMLTSNSKKDINRKLGQLSHHTLQEPKKRGRKLGSKNRPKQIKTETFQEVHSLYSMTCTLNALTNSQSAVNLSPNIGENKQQMEPQSAQLSSHTSQLARKRGRKLGSKNGPKHINAGETIKQIAPKVTFNTNVDGNEAPMALPSNFSQQLTKYGSKLVTETHIPQRKVITLQQKQSINNLRILPLQYALQHIRGDQITPSNFRALDLSHDPKLRNETMGSSTVSESLTNNLLTQDIGKEHESFQRFKSPEIPETLDILCPCSDSSKGEIDSKLIHASTTLSSEATNHSTLMLAPIPIIRSVQILRNESESNATEEI</sequence>
<feature type="region of interest" description="Disordered" evidence="1">
    <location>
        <begin position="333"/>
        <end position="376"/>
    </location>
</feature>
<dbReference type="Proteomes" id="UP000092460">
    <property type="component" value="Unassembled WGS sequence"/>
</dbReference>
<proteinExistence type="predicted"/>
<keyword evidence="3" id="KW-1185">Reference proteome</keyword>
<evidence type="ECO:0000313" key="3">
    <source>
        <dbReference type="Proteomes" id="UP000092460"/>
    </source>
</evidence>
<dbReference type="VEuPathDB" id="VectorBase:GPPI017588"/>
<dbReference type="STRING" id="67801.A0A1B0B3G9"/>
<accession>A0A1B0B3G9</accession>
<organism evidence="2 3">
    <name type="scientific">Glossina palpalis gambiensis</name>
    <dbReference type="NCBI Taxonomy" id="67801"/>
    <lineage>
        <taxon>Eukaryota</taxon>
        <taxon>Metazoa</taxon>
        <taxon>Ecdysozoa</taxon>
        <taxon>Arthropoda</taxon>
        <taxon>Hexapoda</taxon>
        <taxon>Insecta</taxon>
        <taxon>Pterygota</taxon>
        <taxon>Neoptera</taxon>
        <taxon>Endopterygota</taxon>
        <taxon>Diptera</taxon>
        <taxon>Brachycera</taxon>
        <taxon>Muscomorpha</taxon>
        <taxon>Hippoboscoidea</taxon>
        <taxon>Glossinidae</taxon>
        <taxon>Glossina</taxon>
    </lineage>
</organism>
<feature type="region of interest" description="Disordered" evidence="1">
    <location>
        <begin position="279"/>
        <end position="304"/>
    </location>
</feature>
<feature type="compositionally biased region" description="Polar residues" evidence="1">
    <location>
        <begin position="333"/>
        <end position="359"/>
    </location>
</feature>
<name>A0A1B0B3G9_9MUSC</name>
<evidence type="ECO:0000313" key="2">
    <source>
        <dbReference type="EnsemblMetazoa" id="GPPI017588-PA"/>
    </source>
</evidence>
<dbReference type="EMBL" id="JXJN01007839">
    <property type="status" value="NOT_ANNOTATED_CDS"/>
    <property type="molecule type" value="Genomic_DNA"/>
</dbReference>
<dbReference type="AlphaFoldDB" id="A0A1B0B3G9"/>
<reference evidence="3" key="1">
    <citation type="submission" date="2015-01" db="EMBL/GenBank/DDBJ databases">
        <authorList>
            <person name="Aksoy S."/>
            <person name="Warren W."/>
            <person name="Wilson R.K."/>
        </authorList>
    </citation>
    <scope>NUCLEOTIDE SEQUENCE [LARGE SCALE GENOMIC DNA]</scope>
    <source>
        <strain evidence="3">IAEA</strain>
    </source>
</reference>
<feature type="compositionally biased region" description="Basic residues" evidence="1">
    <location>
        <begin position="290"/>
        <end position="303"/>
    </location>
</feature>
<evidence type="ECO:0000256" key="1">
    <source>
        <dbReference type="SAM" id="MobiDB-lite"/>
    </source>
</evidence>
<dbReference type="EnsemblMetazoa" id="GPPI017588-RA">
    <property type="protein sequence ID" value="GPPI017588-PA"/>
    <property type="gene ID" value="GPPI017588"/>
</dbReference>
<reference evidence="2" key="2">
    <citation type="submission" date="2020-05" db="UniProtKB">
        <authorList>
            <consortium name="EnsemblMetazoa"/>
        </authorList>
    </citation>
    <scope>IDENTIFICATION</scope>
    <source>
        <strain evidence="2">IAEA</strain>
    </source>
</reference>